<name>A0A2P2N0D5_RHIMU</name>
<dbReference type="EMBL" id="GGEC01055469">
    <property type="protein sequence ID" value="MBX35953.1"/>
    <property type="molecule type" value="Transcribed_RNA"/>
</dbReference>
<protein>
    <submittedName>
        <fullName evidence="1">Uncharacterized protein</fullName>
    </submittedName>
</protein>
<reference evidence="1" key="1">
    <citation type="submission" date="2018-02" db="EMBL/GenBank/DDBJ databases">
        <title>Rhizophora mucronata_Transcriptome.</title>
        <authorList>
            <person name="Meera S.P."/>
            <person name="Sreeshan A."/>
            <person name="Augustine A."/>
        </authorList>
    </citation>
    <scope>NUCLEOTIDE SEQUENCE</scope>
    <source>
        <tissue evidence="1">Leaf</tissue>
    </source>
</reference>
<accession>A0A2P2N0D5</accession>
<organism evidence="1">
    <name type="scientific">Rhizophora mucronata</name>
    <name type="common">Asiatic mangrove</name>
    <dbReference type="NCBI Taxonomy" id="61149"/>
    <lineage>
        <taxon>Eukaryota</taxon>
        <taxon>Viridiplantae</taxon>
        <taxon>Streptophyta</taxon>
        <taxon>Embryophyta</taxon>
        <taxon>Tracheophyta</taxon>
        <taxon>Spermatophyta</taxon>
        <taxon>Magnoliopsida</taxon>
        <taxon>eudicotyledons</taxon>
        <taxon>Gunneridae</taxon>
        <taxon>Pentapetalae</taxon>
        <taxon>rosids</taxon>
        <taxon>fabids</taxon>
        <taxon>Malpighiales</taxon>
        <taxon>Rhizophoraceae</taxon>
        <taxon>Rhizophora</taxon>
    </lineage>
</organism>
<sequence length="44" mass="5013">MYGIEHLGLLVLRKASTDSLCRVSLKERIWIICCAFTCIISIEN</sequence>
<proteinExistence type="predicted"/>
<evidence type="ECO:0000313" key="1">
    <source>
        <dbReference type="EMBL" id="MBX35953.1"/>
    </source>
</evidence>
<dbReference type="AlphaFoldDB" id="A0A2P2N0D5"/>